<gene>
    <name evidence="1" type="ORF">ALO50_102533</name>
</gene>
<sequence>MPLPPGAIVSSMSGTCTLCGDADLIIHTLLALRGFGGFQKDTIKLITGHGFLLA</sequence>
<dbReference type="AlphaFoldDB" id="A0A0P9SHD6"/>
<evidence type="ECO:0000313" key="1">
    <source>
        <dbReference type="EMBL" id="KPW97929.1"/>
    </source>
</evidence>
<proteinExistence type="predicted"/>
<protein>
    <submittedName>
        <fullName evidence="1">Uncharacterized protein</fullName>
    </submittedName>
</protein>
<dbReference type="EMBL" id="LJQA01000229">
    <property type="protein sequence ID" value="KPW97929.1"/>
    <property type="molecule type" value="Genomic_DNA"/>
</dbReference>
<dbReference type="Proteomes" id="UP000050356">
    <property type="component" value="Unassembled WGS sequence"/>
</dbReference>
<accession>A0A0P9SHD6</accession>
<evidence type="ECO:0000313" key="2">
    <source>
        <dbReference type="Proteomes" id="UP000050356"/>
    </source>
</evidence>
<comment type="caution">
    <text evidence="1">The sequence shown here is derived from an EMBL/GenBank/DDBJ whole genome shotgun (WGS) entry which is preliminary data.</text>
</comment>
<name>A0A0P9SHD6_PSESX</name>
<reference evidence="1 2" key="1">
    <citation type="submission" date="2015-09" db="EMBL/GenBank/DDBJ databases">
        <title>Genome announcement of multiple Pseudomonas syringae strains.</title>
        <authorList>
            <person name="Thakur S."/>
            <person name="Wang P.W."/>
            <person name="Gong Y."/>
            <person name="Weir B.S."/>
            <person name="Guttman D.S."/>
        </authorList>
    </citation>
    <scope>NUCLEOTIDE SEQUENCE [LARGE SCALE GENOMIC DNA]</scope>
    <source>
        <strain evidence="1 2">ICMP17524</strain>
    </source>
</reference>
<organism evidence="1 2">
    <name type="scientific">Pseudomonas syringae pv. cerasicola</name>
    <dbReference type="NCBI Taxonomy" id="264451"/>
    <lineage>
        <taxon>Bacteria</taxon>
        <taxon>Pseudomonadati</taxon>
        <taxon>Pseudomonadota</taxon>
        <taxon>Gammaproteobacteria</taxon>
        <taxon>Pseudomonadales</taxon>
        <taxon>Pseudomonadaceae</taxon>
        <taxon>Pseudomonas</taxon>
        <taxon>Pseudomonas syringae</taxon>
    </lineage>
</organism>